<evidence type="ECO:0000313" key="2">
    <source>
        <dbReference type="Proteomes" id="UP001177021"/>
    </source>
</evidence>
<evidence type="ECO:0000313" key="1">
    <source>
        <dbReference type="EMBL" id="CAJ2671881.1"/>
    </source>
</evidence>
<reference evidence="1" key="1">
    <citation type="submission" date="2023-10" db="EMBL/GenBank/DDBJ databases">
        <authorList>
            <person name="Rodriguez Cubillos JULIANA M."/>
            <person name="De Vega J."/>
        </authorList>
    </citation>
    <scope>NUCLEOTIDE SEQUENCE</scope>
</reference>
<gene>
    <name evidence="1" type="ORF">MILVUS5_LOCUS35619</name>
</gene>
<protein>
    <submittedName>
        <fullName evidence="1">Uncharacterized protein</fullName>
    </submittedName>
</protein>
<accession>A0ACB0LTW6</accession>
<sequence length="431" mass="48318">MASEKEAALATTASESNPPTMFDRSNIKRENPSTVFYEDDEVLAYKDIAPEAPPHIIIIPKARDGLNGLPKAQVPLISSQVGLKNVTLDELLQSTKKGRRTKFTPGEDKVLIQAWLNVPKNAAAEANQRVDSFWLRIKNNYNKHRGHFKPRGNSQLKSRWHKVNSIVHKFVACYKAANEKKKSGSSESDIMGDAYTLFYQDEGDQFKLEHAWRLLKDEPKWLNSSFEGSTKRTKISASGAYSTTSNLNMPSNCEYNAVSPTVVCPAGTEVEKRKGTSKSEETSSVVCLTGTEVEKRKGTSKSEETSSVVCLTGTEVEKRKGTSKSEETSSVVCPTGTEVEKRKGKSKSEETSSANVELIEVQEIPKKKVLVMAEMARVQDEQNKLKEKELNMKEREFELEFLFKDTSGMTARQQRDHEMLCNVIREKYGIM</sequence>
<comment type="caution">
    <text evidence="1">The sequence shown here is derived from an EMBL/GenBank/DDBJ whole genome shotgun (WGS) entry which is preliminary data.</text>
</comment>
<keyword evidence="2" id="KW-1185">Reference proteome</keyword>
<name>A0ACB0LTW6_TRIPR</name>
<organism evidence="1 2">
    <name type="scientific">Trifolium pratense</name>
    <name type="common">Red clover</name>
    <dbReference type="NCBI Taxonomy" id="57577"/>
    <lineage>
        <taxon>Eukaryota</taxon>
        <taxon>Viridiplantae</taxon>
        <taxon>Streptophyta</taxon>
        <taxon>Embryophyta</taxon>
        <taxon>Tracheophyta</taxon>
        <taxon>Spermatophyta</taxon>
        <taxon>Magnoliopsida</taxon>
        <taxon>eudicotyledons</taxon>
        <taxon>Gunneridae</taxon>
        <taxon>Pentapetalae</taxon>
        <taxon>rosids</taxon>
        <taxon>fabids</taxon>
        <taxon>Fabales</taxon>
        <taxon>Fabaceae</taxon>
        <taxon>Papilionoideae</taxon>
        <taxon>50 kb inversion clade</taxon>
        <taxon>NPAAA clade</taxon>
        <taxon>Hologalegina</taxon>
        <taxon>IRL clade</taxon>
        <taxon>Trifolieae</taxon>
        <taxon>Trifolium</taxon>
    </lineage>
</organism>
<dbReference type="Proteomes" id="UP001177021">
    <property type="component" value="Unassembled WGS sequence"/>
</dbReference>
<dbReference type="EMBL" id="CASHSV030000615">
    <property type="protein sequence ID" value="CAJ2671881.1"/>
    <property type="molecule type" value="Genomic_DNA"/>
</dbReference>
<proteinExistence type="predicted"/>